<gene>
    <name evidence="2" type="ORF">NDU88_010066</name>
</gene>
<organism evidence="2 3">
    <name type="scientific">Pleurodeles waltl</name>
    <name type="common">Iberian ribbed newt</name>
    <dbReference type="NCBI Taxonomy" id="8319"/>
    <lineage>
        <taxon>Eukaryota</taxon>
        <taxon>Metazoa</taxon>
        <taxon>Chordata</taxon>
        <taxon>Craniata</taxon>
        <taxon>Vertebrata</taxon>
        <taxon>Euteleostomi</taxon>
        <taxon>Amphibia</taxon>
        <taxon>Batrachia</taxon>
        <taxon>Caudata</taxon>
        <taxon>Salamandroidea</taxon>
        <taxon>Salamandridae</taxon>
        <taxon>Pleurodelinae</taxon>
        <taxon>Pleurodeles</taxon>
    </lineage>
</organism>
<dbReference type="EMBL" id="JANPWB010000009">
    <property type="protein sequence ID" value="KAJ1157353.1"/>
    <property type="molecule type" value="Genomic_DNA"/>
</dbReference>
<feature type="region of interest" description="Disordered" evidence="1">
    <location>
        <begin position="14"/>
        <end position="37"/>
    </location>
</feature>
<name>A0AAV7S2U8_PLEWA</name>
<evidence type="ECO:0000256" key="1">
    <source>
        <dbReference type="SAM" id="MobiDB-lite"/>
    </source>
</evidence>
<evidence type="ECO:0000313" key="3">
    <source>
        <dbReference type="Proteomes" id="UP001066276"/>
    </source>
</evidence>
<accession>A0AAV7S2U8</accession>
<dbReference type="AlphaFoldDB" id="A0AAV7S2U8"/>
<evidence type="ECO:0000313" key="2">
    <source>
        <dbReference type="EMBL" id="KAJ1157353.1"/>
    </source>
</evidence>
<keyword evidence="3" id="KW-1185">Reference proteome</keyword>
<reference evidence="2" key="1">
    <citation type="journal article" date="2022" name="bioRxiv">
        <title>Sequencing and chromosome-scale assembly of the giantPleurodeles waltlgenome.</title>
        <authorList>
            <person name="Brown T."/>
            <person name="Elewa A."/>
            <person name="Iarovenko S."/>
            <person name="Subramanian E."/>
            <person name="Araus A.J."/>
            <person name="Petzold A."/>
            <person name="Susuki M."/>
            <person name="Suzuki K.-i.T."/>
            <person name="Hayashi T."/>
            <person name="Toyoda A."/>
            <person name="Oliveira C."/>
            <person name="Osipova E."/>
            <person name="Leigh N.D."/>
            <person name="Simon A."/>
            <person name="Yun M.H."/>
        </authorList>
    </citation>
    <scope>NUCLEOTIDE SEQUENCE</scope>
    <source>
        <strain evidence="2">20211129_DDA</strain>
        <tissue evidence="2">Liver</tissue>
    </source>
</reference>
<sequence>MPKRLPLLCSPLSSVAGGSQASPRALNPNGRPPATSEALPSLLLPMLSSDLPFPMTVMVGLRYLHTSLANISNPEDPECESEGWLLEKSLKETFKSTLEKVKGFGKFNQVEAGEGEEDGKAPTVATVS</sequence>
<dbReference type="Proteomes" id="UP001066276">
    <property type="component" value="Chromosome 5"/>
</dbReference>
<protein>
    <submittedName>
        <fullName evidence="2">Uncharacterized protein</fullName>
    </submittedName>
</protein>
<comment type="caution">
    <text evidence="2">The sequence shown here is derived from an EMBL/GenBank/DDBJ whole genome shotgun (WGS) entry which is preliminary data.</text>
</comment>
<proteinExistence type="predicted"/>